<dbReference type="Proteomes" id="UP001300604">
    <property type="component" value="Chromosome"/>
</dbReference>
<dbReference type="PROSITE" id="PS00061">
    <property type="entry name" value="ADH_SHORT"/>
    <property type="match status" value="1"/>
</dbReference>
<dbReference type="GO" id="GO:0005829">
    <property type="term" value="C:cytosol"/>
    <property type="evidence" value="ECO:0007669"/>
    <property type="project" value="TreeGrafter"/>
</dbReference>
<dbReference type="Pfam" id="PF00106">
    <property type="entry name" value="adh_short"/>
    <property type="match status" value="1"/>
</dbReference>
<dbReference type="Gene3D" id="3.40.50.720">
    <property type="entry name" value="NAD(P)-binding Rossmann-like Domain"/>
    <property type="match status" value="1"/>
</dbReference>
<keyword evidence="3" id="KW-0560">Oxidoreductase</keyword>
<gene>
    <name evidence="4" type="ORF">PXC00_00805</name>
</gene>
<evidence type="ECO:0000256" key="2">
    <source>
        <dbReference type="ARBA" id="ARBA00022857"/>
    </source>
</evidence>
<reference evidence="5" key="3">
    <citation type="submission" date="2024-06" db="EMBL/GenBank/DDBJ databases">
        <authorList>
            <person name="Zeng C."/>
        </authorList>
    </citation>
    <scope>NUCLEOTIDE SEQUENCE [LARGE SCALE GENOMIC DNA]</scope>
    <source>
        <strain evidence="5">ZCY20-5</strain>
    </source>
</reference>
<evidence type="ECO:0000313" key="4">
    <source>
        <dbReference type="EMBL" id="WOC32440.1"/>
    </source>
</evidence>
<name>A0AA97DB84_9FIRM</name>
<dbReference type="EMBL" id="CP135996">
    <property type="protein sequence ID" value="WOC32440.1"/>
    <property type="molecule type" value="Genomic_DNA"/>
</dbReference>
<sequence>MQIAIVTGASSGLGREFVRQISAQESLDEIWVLARRKNRLDELAEAVPATHVRPVPLDLTKQDDIRALRELLQKEAPDVRLLVNAAGFGKIGTYADISQRDCDDMIDLDCRAAVDTTMLALPYMRQGARILEICSTAGFQPLPGLGVYAASKAFLLRYSRALRWELFPRGIHVTAVCPYWVKDTEFIPTAKETKNDGAAVRHFPLASRSHSVVKWALWDSRANLAVSTPSPVSFLHRVTAKFIPHCVMIAVWELLRRV</sequence>
<dbReference type="KEGG" id="carl:PXC00_00805"/>
<evidence type="ECO:0000313" key="5">
    <source>
        <dbReference type="Proteomes" id="UP001300604"/>
    </source>
</evidence>
<organism evidence="4 5">
    <name type="scientific">Caproicibacterium argilliputei</name>
    <dbReference type="NCBI Taxonomy" id="3030016"/>
    <lineage>
        <taxon>Bacteria</taxon>
        <taxon>Bacillati</taxon>
        <taxon>Bacillota</taxon>
        <taxon>Clostridia</taxon>
        <taxon>Eubacteriales</taxon>
        <taxon>Oscillospiraceae</taxon>
        <taxon>Caproicibacterium</taxon>
    </lineage>
</organism>
<dbReference type="InterPro" id="IPR002347">
    <property type="entry name" value="SDR_fam"/>
</dbReference>
<dbReference type="InterPro" id="IPR020904">
    <property type="entry name" value="Sc_DH/Rdtase_CS"/>
</dbReference>
<reference evidence="5" key="1">
    <citation type="submission" date="2024-06" db="EMBL/GenBank/DDBJ databases">
        <title>Caproicibacterium argilliputei sp. nov, a novel caproic acid producing anaerobic bacterium isolated from pit mud.</title>
        <authorList>
            <person name="Zeng C."/>
        </authorList>
    </citation>
    <scope>NUCLEOTIDE SEQUENCE [LARGE SCALE GENOMIC DNA]</scope>
    <source>
        <strain evidence="5">ZCY20-5</strain>
    </source>
</reference>
<keyword evidence="5" id="KW-1185">Reference proteome</keyword>
<dbReference type="SUPFAM" id="SSF51735">
    <property type="entry name" value="NAD(P)-binding Rossmann-fold domains"/>
    <property type="match status" value="1"/>
</dbReference>
<keyword evidence="2" id="KW-0521">NADP</keyword>
<comment type="similarity">
    <text evidence="1">Belongs to the short-chain dehydrogenases/reductases (SDR) family.</text>
</comment>
<dbReference type="RefSeq" id="WP_275844854.1">
    <property type="nucleotide sequence ID" value="NZ_CP135996.1"/>
</dbReference>
<accession>A0AA97DB84</accession>
<dbReference type="AlphaFoldDB" id="A0AA97DB84"/>
<evidence type="ECO:0000256" key="3">
    <source>
        <dbReference type="ARBA" id="ARBA00023002"/>
    </source>
</evidence>
<evidence type="ECO:0000256" key="1">
    <source>
        <dbReference type="ARBA" id="ARBA00006484"/>
    </source>
</evidence>
<dbReference type="PRINTS" id="PR00081">
    <property type="entry name" value="GDHRDH"/>
</dbReference>
<protein>
    <submittedName>
        <fullName evidence="4">SDR family NAD(P)-dependent oxidoreductase</fullName>
    </submittedName>
</protein>
<dbReference type="PANTHER" id="PTHR43391">
    <property type="entry name" value="RETINOL DEHYDROGENASE-RELATED"/>
    <property type="match status" value="1"/>
</dbReference>
<dbReference type="CDD" id="cd05233">
    <property type="entry name" value="SDR_c"/>
    <property type="match status" value="1"/>
</dbReference>
<reference evidence="4 5" key="2">
    <citation type="submission" date="2024-06" db="EMBL/GenBank/DDBJ databases">
        <title>Caproicibacterium argilliputei sp. nov, a novel caproic acid producing anaerobic bacterium isolated from pit mud.</title>
        <authorList>
            <person name="Xia S."/>
        </authorList>
    </citation>
    <scope>NUCLEOTIDE SEQUENCE [LARGE SCALE GENOMIC DNA]</scope>
    <source>
        <strain evidence="4 5">ZCY20-5</strain>
    </source>
</reference>
<dbReference type="InterPro" id="IPR036291">
    <property type="entry name" value="NAD(P)-bd_dom_sf"/>
</dbReference>
<dbReference type="PANTHER" id="PTHR43391:SF14">
    <property type="entry name" value="DEHYDROGENASE_REDUCTASE SDR FAMILY PROTEIN 7-LIKE"/>
    <property type="match status" value="1"/>
</dbReference>
<proteinExistence type="inferred from homology"/>
<dbReference type="GO" id="GO:0016491">
    <property type="term" value="F:oxidoreductase activity"/>
    <property type="evidence" value="ECO:0007669"/>
    <property type="project" value="UniProtKB-KW"/>
</dbReference>